<gene>
    <name evidence="5" type="ORF">PHET_11643</name>
</gene>
<dbReference type="GO" id="GO:0005829">
    <property type="term" value="C:cytosol"/>
    <property type="evidence" value="ECO:0007669"/>
    <property type="project" value="GOC"/>
</dbReference>
<dbReference type="SUPFAM" id="SSF74788">
    <property type="entry name" value="Cullin repeat-like"/>
    <property type="match status" value="1"/>
</dbReference>
<dbReference type="OrthoDB" id="6267998at2759"/>
<dbReference type="GO" id="GO:0048193">
    <property type="term" value="P:Golgi vesicle transport"/>
    <property type="evidence" value="ECO:0007669"/>
    <property type="project" value="TreeGrafter"/>
</dbReference>
<evidence type="ECO:0000256" key="2">
    <source>
        <dbReference type="ARBA" id="ARBA00016122"/>
    </source>
</evidence>
<dbReference type="GO" id="GO:1990745">
    <property type="term" value="C:EARP complex"/>
    <property type="evidence" value="ECO:0007669"/>
    <property type="project" value="TreeGrafter"/>
</dbReference>
<organism evidence="5 6">
    <name type="scientific">Paragonimus heterotremus</name>
    <dbReference type="NCBI Taxonomy" id="100268"/>
    <lineage>
        <taxon>Eukaryota</taxon>
        <taxon>Metazoa</taxon>
        <taxon>Spiralia</taxon>
        <taxon>Lophotrochozoa</taxon>
        <taxon>Platyhelminthes</taxon>
        <taxon>Trematoda</taxon>
        <taxon>Digenea</taxon>
        <taxon>Plagiorchiida</taxon>
        <taxon>Troglotremata</taxon>
        <taxon>Troglotrematidae</taxon>
        <taxon>Paragonimus</taxon>
    </lineage>
</organism>
<protein>
    <recommendedName>
        <fullName evidence="2 4">Vacuolar protein sorting-associated protein 51 homolog</fullName>
    </recommendedName>
</protein>
<dbReference type="GO" id="GO:0016020">
    <property type="term" value="C:membrane"/>
    <property type="evidence" value="ECO:0007669"/>
    <property type="project" value="TreeGrafter"/>
</dbReference>
<comment type="caution">
    <text evidence="5">The sequence shown here is derived from an EMBL/GenBank/DDBJ whole genome shotgun (WGS) entry which is preliminary data.</text>
</comment>
<name>A0A8J4WT38_9TREM</name>
<dbReference type="InterPro" id="IPR016159">
    <property type="entry name" value="Cullin_repeat-like_dom_sf"/>
</dbReference>
<dbReference type="GO" id="GO:0042147">
    <property type="term" value="P:retrograde transport, endosome to Golgi"/>
    <property type="evidence" value="ECO:0007669"/>
    <property type="project" value="UniProtKB-UniRule"/>
</dbReference>
<evidence type="ECO:0000313" key="5">
    <source>
        <dbReference type="EMBL" id="KAF5395557.1"/>
    </source>
</evidence>
<keyword evidence="4" id="KW-0813">Transport</keyword>
<dbReference type="EMBL" id="LUCH01011763">
    <property type="protein sequence ID" value="KAF5395557.1"/>
    <property type="molecule type" value="Genomic_DNA"/>
</dbReference>
<comment type="subunit">
    <text evidence="4">Component of the Golgi-associated retrograde protein (GARP) complex.</text>
</comment>
<keyword evidence="4" id="KW-0653">Protein transport</keyword>
<dbReference type="GO" id="GO:0032456">
    <property type="term" value="P:endocytic recycling"/>
    <property type="evidence" value="ECO:0007669"/>
    <property type="project" value="TreeGrafter"/>
</dbReference>
<keyword evidence="3" id="KW-0175">Coiled coil</keyword>
<evidence type="ECO:0000256" key="1">
    <source>
        <dbReference type="ARBA" id="ARBA00006080"/>
    </source>
</evidence>
<dbReference type="PANTHER" id="PTHR15954:SF4">
    <property type="entry name" value="VACUOLAR PROTEIN SORTING-ASSOCIATED PROTEIN 51 HOMOLOG"/>
    <property type="match status" value="1"/>
</dbReference>
<keyword evidence="6" id="KW-1185">Reference proteome</keyword>
<proteinExistence type="inferred from homology"/>
<reference evidence="5" key="1">
    <citation type="submission" date="2019-05" db="EMBL/GenBank/DDBJ databases">
        <title>Annotation for the trematode Paragonimus heterotremus.</title>
        <authorList>
            <person name="Choi Y.-J."/>
        </authorList>
    </citation>
    <scope>NUCLEOTIDE SEQUENCE</scope>
    <source>
        <strain evidence="5">LC</strain>
    </source>
</reference>
<comment type="similarity">
    <text evidence="1 4">Belongs to the VPS51 family.</text>
</comment>
<dbReference type="Proteomes" id="UP000748531">
    <property type="component" value="Unassembled WGS sequence"/>
</dbReference>
<evidence type="ECO:0000256" key="4">
    <source>
        <dbReference type="RuleBase" id="RU368010"/>
    </source>
</evidence>
<dbReference type="PANTHER" id="PTHR15954">
    <property type="entry name" value="VACUOLAR PROTEIN SORTING-ASSOCIATED PROTEIN 51 HOMOLOG"/>
    <property type="match status" value="1"/>
</dbReference>
<evidence type="ECO:0000313" key="6">
    <source>
        <dbReference type="Proteomes" id="UP000748531"/>
    </source>
</evidence>
<keyword evidence="4" id="KW-0333">Golgi apparatus</keyword>
<dbReference type="AlphaFoldDB" id="A0A8J4WT38"/>
<accession>A0A8J4WT38</accession>
<keyword evidence="4" id="KW-0445">Lipid transport</keyword>
<dbReference type="GO" id="GO:0006869">
    <property type="term" value="P:lipid transport"/>
    <property type="evidence" value="ECO:0007669"/>
    <property type="project" value="UniProtKB-UniRule"/>
</dbReference>
<dbReference type="Pfam" id="PF08700">
    <property type="entry name" value="VPS51_Exo84_N"/>
    <property type="match status" value="1"/>
</dbReference>
<sequence>MKEDTHRKTTKEKLLQLYNEQADSHLNHSDAAASQVHENSQTDVFNIDGPTFRAQSYMDKHLREKDLSDLMLEEKVLTEQIRTLDSEMQTLMYDNYSKFISATDTIRMMKSDFKFVENEMNSLVRNMSSIGSLSDKITSNLTGERSKLKTLVATQQTLNKLKYLVELPGRLQGYVVESNWDTAVNDLNQAKFILKSYHNTPSFKNIRRDCHQIVFEIQRKLWEQFESATGANEFHANLKILKQLGVRNSKLSSSFIEQ</sequence>
<dbReference type="GO" id="GO:0007041">
    <property type="term" value="P:lysosomal transport"/>
    <property type="evidence" value="ECO:0007669"/>
    <property type="project" value="TreeGrafter"/>
</dbReference>
<dbReference type="InterPro" id="IPR014812">
    <property type="entry name" value="Vps51"/>
</dbReference>
<dbReference type="GO" id="GO:0000938">
    <property type="term" value="C:GARP complex"/>
    <property type="evidence" value="ECO:0007669"/>
    <property type="project" value="UniProtKB-UniRule"/>
</dbReference>
<evidence type="ECO:0000256" key="3">
    <source>
        <dbReference type="ARBA" id="ARBA00023054"/>
    </source>
</evidence>
<dbReference type="GO" id="GO:0007030">
    <property type="term" value="P:Golgi organization"/>
    <property type="evidence" value="ECO:0007669"/>
    <property type="project" value="UniProtKB-UniRule"/>
</dbReference>
<comment type="function">
    <text evidence="4">Acts as component of the GARP complex that is involved in retrograde transport from early and late endosomes to the trans-Golgi network (TGN).</text>
</comment>
<comment type="subcellular location">
    <subcellularLocation>
        <location evidence="4">Golgi apparatus</location>
        <location evidence="4">trans-Golgi network</location>
    </subcellularLocation>
</comment>
<dbReference type="GO" id="GO:0015031">
    <property type="term" value="P:protein transport"/>
    <property type="evidence" value="ECO:0007669"/>
    <property type="project" value="UniProtKB-UniRule"/>
</dbReference>